<feature type="region of interest" description="Disordered" evidence="1">
    <location>
        <begin position="361"/>
        <end position="383"/>
    </location>
</feature>
<dbReference type="InterPro" id="IPR054816">
    <property type="entry name" value="Lipoprotein_mollicutes-type_CS"/>
</dbReference>
<name>A0ABU0NF55_9MOLU</name>
<dbReference type="NCBIfam" id="NF038029">
    <property type="entry name" value="LP_plasma"/>
    <property type="match status" value="1"/>
</dbReference>
<proteinExistence type="predicted"/>
<organism evidence="2 3">
    <name type="scientific">Mycoplasma yeatsii</name>
    <dbReference type="NCBI Taxonomy" id="51365"/>
    <lineage>
        <taxon>Bacteria</taxon>
        <taxon>Bacillati</taxon>
        <taxon>Mycoplasmatota</taxon>
        <taxon>Mollicutes</taxon>
        <taxon>Mycoplasmataceae</taxon>
        <taxon>Mycoplasma</taxon>
    </lineage>
</organism>
<gene>
    <name evidence="2" type="ORF">J2Z63_000705</name>
</gene>
<feature type="compositionally biased region" description="Polar residues" evidence="1">
    <location>
        <begin position="373"/>
        <end position="383"/>
    </location>
</feature>
<comment type="caution">
    <text evidence="2">The sequence shown here is derived from an EMBL/GenBank/DDBJ whole genome shotgun (WGS) entry which is preliminary data.</text>
</comment>
<dbReference type="InterPro" id="IPR011889">
    <property type="entry name" value="Liste_lipo_26"/>
</dbReference>
<evidence type="ECO:0000313" key="3">
    <source>
        <dbReference type="Proteomes" id="UP001236620"/>
    </source>
</evidence>
<dbReference type="NCBIfam" id="TIGR02167">
    <property type="entry name" value="Liste_lipo_26"/>
    <property type="match status" value="4"/>
</dbReference>
<dbReference type="RefSeq" id="WP_307445398.1">
    <property type="nucleotide sequence ID" value="NZ_JAUSWP010000007.1"/>
</dbReference>
<evidence type="ECO:0000313" key="2">
    <source>
        <dbReference type="EMBL" id="MDQ0568057.1"/>
    </source>
</evidence>
<dbReference type="InterPro" id="IPR005046">
    <property type="entry name" value="DUF285"/>
</dbReference>
<reference evidence="2" key="1">
    <citation type="submission" date="2023-07" db="EMBL/GenBank/DDBJ databases">
        <title>Genomic Encyclopedia of Type Strains, Phase IV (KMG-IV): sequencing the most valuable type-strain genomes for metagenomic binning, comparative biology and taxonomic classification.</title>
        <authorList>
            <person name="Goeker M."/>
        </authorList>
    </citation>
    <scope>NUCLEOTIDE SEQUENCE [LARGE SCALE GENOMIC DNA]</scope>
    <source>
        <strain evidence="2">DSM 22019</strain>
    </source>
</reference>
<dbReference type="Proteomes" id="UP001236620">
    <property type="component" value="Unassembled WGS sequence"/>
</dbReference>
<protein>
    <submittedName>
        <fullName evidence="2">Surface protein</fullName>
    </submittedName>
</protein>
<accession>A0ABU0NF55</accession>
<dbReference type="Pfam" id="PF03382">
    <property type="entry name" value="DUF285"/>
    <property type="match status" value="2"/>
</dbReference>
<evidence type="ECO:0000256" key="1">
    <source>
        <dbReference type="SAM" id="MobiDB-lite"/>
    </source>
</evidence>
<dbReference type="PROSITE" id="PS51257">
    <property type="entry name" value="PROKAR_LIPOPROTEIN"/>
    <property type="match status" value="1"/>
</dbReference>
<sequence>MKKLLSIFTAIAMVATTSSVIGCKTEIKEEKNLSKLIVETDLGIIHNEKISKEFIKERIKWFNPNISDKVLSKLDLDISTFGAKVYLDYPEIKSELEVKFIPVENEIDNGLDLNLGYVKKAVYNENDPTICEEIGYFLNEKGRWAIESFNKETKVVPDKLPWFITDLSQAFFQNKNKAIQGIENWDTSKVIDMNWMFKQAHEFNQDISKWDVSNVRDMSGMFGNAWKFNIDISSWDTKNLVNMSQMFADARTFNQNIGNWNTSSVTEMRSVFKEALVFNQNINAKEIQKADGSKYTAWDVSKVIDMADMFAETTDFNQPLDKWNTAKVTDMGYMFNQAKAFNQNISNWNVKKVRNWAGFSSNQQWSKDHQPKFNIQPQRNEID</sequence>
<dbReference type="EMBL" id="JAUSWP010000007">
    <property type="protein sequence ID" value="MDQ0568057.1"/>
    <property type="molecule type" value="Genomic_DNA"/>
</dbReference>
<keyword evidence="3" id="KW-1185">Reference proteome</keyword>